<reference evidence="1 2" key="1">
    <citation type="submission" date="2023-02" db="EMBL/GenBank/DDBJ databases">
        <title>LHISI_Scaffold_Assembly.</title>
        <authorList>
            <person name="Stuart O.P."/>
            <person name="Cleave R."/>
            <person name="Magrath M.J.L."/>
            <person name="Mikheyev A.S."/>
        </authorList>
    </citation>
    <scope>NUCLEOTIDE SEQUENCE [LARGE SCALE GENOMIC DNA]</scope>
    <source>
        <strain evidence="1">Daus_M_001</strain>
        <tissue evidence="1">Leg muscle</tissue>
    </source>
</reference>
<dbReference type="Proteomes" id="UP001159363">
    <property type="component" value="Chromosome 6"/>
</dbReference>
<evidence type="ECO:0000313" key="2">
    <source>
        <dbReference type="Proteomes" id="UP001159363"/>
    </source>
</evidence>
<sequence length="606" mass="66951">MFQSASIHSGTLLVGYYAPLVRPHGTHARPLLVSVPRCTRLNTAAALKPDGYKLFTGSEKVASSGEWTIDSSFSRPSPTHRKGLNLLGGGREIRRAAVRWRSRHEPHVRVLLCHHILQLLRRAEVPYHKAKRRVGGPVVRAGPTCVSGLLSPSTCRKYTNYRMFTINAHFTMNNIYTGTCSRLYWDWANIAAIGAMVTFHATLNWHTKGDRAVSVRHWDSIALHCPNSAAVRVRALGRRRHLGRRYPKIKGAANQPCSLGTRLWAPTGPATSAEFPTCENAGVTSVEDGVQIAAVGEELADLHSRGPLVSTTLYHHLLYTRTAVARRDGRIPDKTRRPAASFGPIPTCENPGVNTLRCYHPCHVENCILARGQCSARGSIVCGVGAMFLQQSCSSRREFTTDNLFLQSEVIYQTHVPLCVVEGPYNEMVSKLLSWVQALGIGGQGSTYLEVSSCFSKHSRTMMAVRTRRIGRDCRGLVLCAVLIVVRAMLIAEVVEKDCEGLMRMIIEDWCGELRARDAFRARHGGLTPDAAGTSDWPLPFPAPQSPHVCRTHWKLLLSWAAVAVFQNTLLRRNDRAGCFGVTFKMAATASRQDARRVGHVDVVSD</sequence>
<protein>
    <submittedName>
        <fullName evidence="1">Uncharacterized protein</fullName>
    </submittedName>
</protein>
<proteinExistence type="predicted"/>
<keyword evidence="2" id="KW-1185">Reference proteome</keyword>
<evidence type="ECO:0000313" key="1">
    <source>
        <dbReference type="EMBL" id="KAJ8878386.1"/>
    </source>
</evidence>
<organism evidence="1 2">
    <name type="scientific">Dryococelus australis</name>
    <dbReference type="NCBI Taxonomy" id="614101"/>
    <lineage>
        <taxon>Eukaryota</taxon>
        <taxon>Metazoa</taxon>
        <taxon>Ecdysozoa</taxon>
        <taxon>Arthropoda</taxon>
        <taxon>Hexapoda</taxon>
        <taxon>Insecta</taxon>
        <taxon>Pterygota</taxon>
        <taxon>Neoptera</taxon>
        <taxon>Polyneoptera</taxon>
        <taxon>Phasmatodea</taxon>
        <taxon>Verophasmatodea</taxon>
        <taxon>Anareolatae</taxon>
        <taxon>Phasmatidae</taxon>
        <taxon>Eurycanthinae</taxon>
        <taxon>Dryococelus</taxon>
    </lineage>
</organism>
<dbReference type="EMBL" id="JARBHB010000007">
    <property type="protein sequence ID" value="KAJ8878386.1"/>
    <property type="molecule type" value="Genomic_DNA"/>
</dbReference>
<accession>A0ABQ9H254</accession>
<comment type="caution">
    <text evidence="1">The sequence shown here is derived from an EMBL/GenBank/DDBJ whole genome shotgun (WGS) entry which is preliminary data.</text>
</comment>
<name>A0ABQ9H254_9NEOP</name>
<gene>
    <name evidence="1" type="ORF">PR048_018963</name>
</gene>